<keyword evidence="7 9" id="KW-0472">Membrane</keyword>
<evidence type="ECO:0000256" key="2">
    <source>
        <dbReference type="ARBA" id="ARBA00022448"/>
    </source>
</evidence>
<accession>A0A327KSX4</accession>
<comment type="similarity">
    <text evidence="8 9">Belongs to the TRAP transporter small permease family.</text>
</comment>
<evidence type="ECO:0000256" key="8">
    <source>
        <dbReference type="ARBA" id="ARBA00038436"/>
    </source>
</evidence>
<evidence type="ECO:0000256" key="1">
    <source>
        <dbReference type="ARBA" id="ARBA00004429"/>
    </source>
</evidence>
<name>A0A327KSX4_9BRAD</name>
<keyword evidence="13" id="KW-1185">Reference proteome</keyword>
<dbReference type="Pfam" id="PF04290">
    <property type="entry name" value="DctQ"/>
    <property type="match status" value="1"/>
</dbReference>
<comment type="caution">
    <text evidence="12">The sequence shown here is derived from an EMBL/GenBank/DDBJ whole genome shotgun (WGS) entry which is preliminary data.</text>
</comment>
<feature type="region of interest" description="Disordered" evidence="10">
    <location>
        <begin position="1"/>
        <end position="83"/>
    </location>
</feature>
<evidence type="ECO:0000256" key="4">
    <source>
        <dbReference type="ARBA" id="ARBA00022519"/>
    </source>
</evidence>
<dbReference type="InterPro" id="IPR007387">
    <property type="entry name" value="TRAP_DctQ"/>
</dbReference>
<evidence type="ECO:0000256" key="5">
    <source>
        <dbReference type="ARBA" id="ARBA00022692"/>
    </source>
</evidence>
<sequence length="267" mass="28612">MGGRVRRQAARRLGRGGRHHHQALSRRAEGADEPAAADRPGRHVQEPRREGAVRPDAQDRRHGGVSPVDADPHPPDEPPRARSAVRRFGDRLAQACLCVAGAALAVIVVVNGANVTGRYVFGRPIAWAEELMLHLMVLIVFAGAASVTWRNAHIRIDIAVEKLPERLRRSALVLGGVIAIAVLGTVGVVGLDVVTTLYAFDQRSDALEMPIWIPQSVVSGGMLLMAFMVALRLVCAWQAWSLGAPREPEEAEVAAGEGKLNDGAVSA</sequence>
<feature type="transmembrane region" description="Helical" evidence="9">
    <location>
        <begin position="131"/>
        <end position="149"/>
    </location>
</feature>
<evidence type="ECO:0000256" key="7">
    <source>
        <dbReference type="ARBA" id="ARBA00023136"/>
    </source>
</evidence>
<dbReference type="InterPro" id="IPR055348">
    <property type="entry name" value="DctQ"/>
</dbReference>
<feature type="transmembrane region" description="Helical" evidence="9">
    <location>
        <begin position="170"/>
        <end position="191"/>
    </location>
</feature>
<dbReference type="GO" id="GO:0005886">
    <property type="term" value="C:plasma membrane"/>
    <property type="evidence" value="ECO:0007669"/>
    <property type="project" value="UniProtKB-SubCell"/>
</dbReference>
<feature type="transmembrane region" description="Helical" evidence="9">
    <location>
        <begin position="92"/>
        <end position="111"/>
    </location>
</feature>
<dbReference type="PANTHER" id="PTHR35011">
    <property type="entry name" value="2,3-DIKETO-L-GULONATE TRAP TRANSPORTER SMALL PERMEASE PROTEIN YIAM"/>
    <property type="match status" value="1"/>
</dbReference>
<evidence type="ECO:0000256" key="6">
    <source>
        <dbReference type="ARBA" id="ARBA00022989"/>
    </source>
</evidence>
<dbReference type="AlphaFoldDB" id="A0A327KSX4"/>
<protein>
    <recommendedName>
        <fullName evidence="9">TRAP transporter small permease protein</fullName>
    </recommendedName>
</protein>
<evidence type="ECO:0000313" key="12">
    <source>
        <dbReference type="EMBL" id="RAI41461.1"/>
    </source>
</evidence>
<dbReference type="GO" id="GO:0022857">
    <property type="term" value="F:transmembrane transporter activity"/>
    <property type="evidence" value="ECO:0007669"/>
    <property type="project" value="UniProtKB-UniRule"/>
</dbReference>
<comment type="function">
    <text evidence="9">Part of the tripartite ATP-independent periplasmic (TRAP) transport system.</text>
</comment>
<organism evidence="12 13">
    <name type="scientific">Rhodoplanes roseus</name>
    <dbReference type="NCBI Taxonomy" id="29409"/>
    <lineage>
        <taxon>Bacteria</taxon>
        <taxon>Pseudomonadati</taxon>
        <taxon>Pseudomonadota</taxon>
        <taxon>Alphaproteobacteria</taxon>
        <taxon>Hyphomicrobiales</taxon>
        <taxon>Nitrobacteraceae</taxon>
        <taxon>Rhodoplanes</taxon>
    </lineage>
</organism>
<feature type="compositionally biased region" description="Basic and acidic residues" evidence="10">
    <location>
        <begin position="39"/>
        <end position="62"/>
    </location>
</feature>
<keyword evidence="4 9" id="KW-0997">Cell inner membrane</keyword>
<dbReference type="Proteomes" id="UP000249130">
    <property type="component" value="Unassembled WGS sequence"/>
</dbReference>
<gene>
    <name evidence="12" type="ORF">CH341_21625</name>
</gene>
<evidence type="ECO:0000256" key="3">
    <source>
        <dbReference type="ARBA" id="ARBA00022475"/>
    </source>
</evidence>
<dbReference type="EMBL" id="NPEX01000188">
    <property type="protein sequence ID" value="RAI41461.1"/>
    <property type="molecule type" value="Genomic_DNA"/>
</dbReference>
<dbReference type="GO" id="GO:0015740">
    <property type="term" value="P:C4-dicarboxylate transport"/>
    <property type="evidence" value="ECO:0007669"/>
    <property type="project" value="TreeGrafter"/>
</dbReference>
<evidence type="ECO:0000259" key="11">
    <source>
        <dbReference type="Pfam" id="PF04290"/>
    </source>
</evidence>
<dbReference type="OrthoDB" id="4250245at2"/>
<proteinExistence type="inferred from homology"/>
<feature type="compositionally biased region" description="Basic residues" evidence="10">
    <location>
        <begin position="1"/>
        <end position="24"/>
    </location>
</feature>
<keyword evidence="6 9" id="KW-1133">Transmembrane helix</keyword>
<comment type="subunit">
    <text evidence="9">The complex comprises the extracytoplasmic solute receptor protein and the two transmembrane proteins.</text>
</comment>
<feature type="compositionally biased region" description="Basic and acidic residues" evidence="10">
    <location>
        <begin position="70"/>
        <end position="80"/>
    </location>
</feature>
<evidence type="ECO:0000256" key="9">
    <source>
        <dbReference type="RuleBase" id="RU369079"/>
    </source>
</evidence>
<dbReference type="PANTHER" id="PTHR35011:SF10">
    <property type="entry name" value="TRAP TRANSPORTER SMALL PERMEASE PROTEIN"/>
    <property type="match status" value="1"/>
</dbReference>
<comment type="subcellular location">
    <subcellularLocation>
        <location evidence="1 9">Cell inner membrane</location>
        <topology evidence="1 9">Multi-pass membrane protein</topology>
    </subcellularLocation>
</comment>
<evidence type="ECO:0000313" key="13">
    <source>
        <dbReference type="Proteomes" id="UP000249130"/>
    </source>
</evidence>
<keyword evidence="5 9" id="KW-0812">Transmembrane</keyword>
<feature type="transmembrane region" description="Helical" evidence="9">
    <location>
        <begin position="211"/>
        <end position="231"/>
    </location>
</feature>
<evidence type="ECO:0000256" key="10">
    <source>
        <dbReference type="SAM" id="MobiDB-lite"/>
    </source>
</evidence>
<keyword evidence="3" id="KW-1003">Cell membrane</keyword>
<reference evidence="12 13" key="1">
    <citation type="submission" date="2017-07" db="EMBL/GenBank/DDBJ databases">
        <title>Draft Genome Sequences of Select Purple Nonsulfur Bacteria.</title>
        <authorList>
            <person name="Lasarre B."/>
            <person name="Mckinlay J.B."/>
        </authorList>
    </citation>
    <scope>NUCLEOTIDE SEQUENCE [LARGE SCALE GENOMIC DNA]</scope>
    <source>
        <strain evidence="12 13">DSM 5909</strain>
    </source>
</reference>
<feature type="domain" description="Tripartite ATP-independent periplasmic transporters DctQ component" evidence="11">
    <location>
        <begin position="107"/>
        <end position="238"/>
    </location>
</feature>
<keyword evidence="2 9" id="KW-0813">Transport</keyword>